<evidence type="ECO:0000313" key="4">
    <source>
        <dbReference type="EMBL" id="SNR45202.1"/>
    </source>
</evidence>
<evidence type="ECO:0000256" key="2">
    <source>
        <dbReference type="ARBA" id="ARBA00022679"/>
    </source>
</evidence>
<dbReference type="RefSeq" id="WP_321166745.1">
    <property type="nucleotide sequence ID" value="NZ_FZNQ01000007.1"/>
</dbReference>
<dbReference type="InterPro" id="IPR001296">
    <property type="entry name" value="Glyco_trans_1"/>
</dbReference>
<protein>
    <submittedName>
        <fullName evidence="4">Glycosyltransferase involved in cell wall bisynthesis</fullName>
    </submittedName>
</protein>
<dbReference type="Proteomes" id="UP000198397">
    <property type="component" value="Unassembled WGS sequence"/>
</dbReference>
<name>A0A238WF49_HALVU</name>
<reference evidence="4 5" key="1">
    <citation type="submission" date="2017-06" db="EMBL/GenBank/DDBJ databases">
        <authorList>
            <person name="Kim H.J."/>
            <person name="Triplett B.A."/>
        </authorList>
    </citation>
    <scope>NUCLEOTIDE SEQUENCE [LARGE SCALE GENOMIC DNA]</scope>
    <source>
        <strain evidence="4 5">DSM 8800</strain>
    </source>
</reference>
<accession>A0A238WF49</accession>
<dbReference type="PANTHER" id="PTHR12526">
    <property type="entry name" value="GLYCOSYLTRANSFERASE"/>
    <property type="match status" value="1"/>
</dbReference>
<dbReference type="Gene3D" id="3.40.50.2000">
    <property type="entry name" value="Glycogen Phosphorylase B"/>
    <property type="match status" value="2"/>
</dbReference>
<gene>
    <name evidence="4" type="ORF">SAMN06264855_107100</name>
</gene>
<dbReference type="CDD" id="cd03801">
    <property type="entry name" value="GT4_PimA-like"/>
    <property type="match status" value="1"/>
</dbReference>
<evidence type="ECO:0000259" key="3">
    <source>
        <dbReference type="Pfam" id="PF00534"/>
    </source>
</evidence>
<sequence length="376" mass="41296">MAGGGDGPLRVGFVVYGELDERSGGYLYDRRLVDHLRGRGLDVDVISLPERRYRRAIATNATPGLVDRLRACDVVVQDAFCHPSVVLCNRRLRDTPVIALVHYLRSAATRRPWRGGTTATARMRVWTVTALERAYLRGVDGYIHNSSATRGAVAALVGTPSAELHDVVAPPAGDRLGTGRSPSAEHLRGEPFRVVFVGNVTPRKGVKTLIQGLARIDAPWELRVVGDTAVDPECVADARTLAKRRGVAEAVSFLGRVDDERLREELRDAHVLAVPSRYEPFGIVYLEGMAFGLPAIAAARGGAEEFVNDTNGALIPPEDPAAVADAIEPLIRDRDRLGRMSRAARETFERHPNWEDTCDRIRRFLAGVADRPDRYQ</sequence>
<dbReference type="EMBL" id="FZNQ01000007">
    <property type="protein sequence ID" value="SNR45202.1"/>
    <property type="molecule type" value="Genomic_DNA"/>
</dbReference>
<dbReference type="AlphaFoldDB" id="A0A238WF49"/>
<organism evidence="4 5">
    <name type="scientific">Halorubrum vacuolatum</name>
    <name type="common">Natronobacterium vacuolatum</name>
    <dbReference type="NCBI Taxonomy" id="63740"/>
    <lineage>
        <taxon>Archaea</taxon>
        <taxon>Methanobacteriati</taxon>
        <taxon>Methanobacteriota</taxon>
        <taxon>Stenosarchaea group</taxon>
        <taxon>Halobacteria</taxon>
        <taxon>Halobacteriales</taxon>
        <taxon>Haloferacaceae</taxon>
        <taxon>Halorubrum</taxon>
    </lineage>
</organism>
<dbReference type="PANTHER" id="PTHR12526:SF510">
    <property type="entry name" value="D-INOSITOL 3-PHOSPHATE GLYCOSYLTRANSFERASE"/>
    <property type="match status" value="1"/>
</dbReference>
<keyword evidence="5" id="KW-1185">Reference proteome</keyword>
<dbReference type="Pfam" id="PF00534">
    <property type="entry name" value="Glycos_transf_1"/>
    <property type="match status" value="1"/>
</dbReference>
<keyword evidence="1" id="KW-0328">Glycosyltransferase</keyword>
<dbReference type="SUPFAM" id="SSF53756">
    <property type="entry name" value="UDP-Glycosyltransferase/glycogen phosphorylase"/>
    <property type="match status" value="1"/>
</dbReference>
<evidence type="ECO:0000256" key="1">
    <source>
        <dbReference type="ARBA" id="ARBA00022676"/>
    </source>
</evidence>
<feature type="domain" description="Glycosyl transferase family 1" evidence="3">
    <location>
        <begin position="187"/>
        <end position="346"/>
    </location>
</feature>
<evidence type="ECO:0000313" key="5">
    <source>
        <dbReference type="Proteomes" id="UP000198397"/>
    </source>
</evidence>
<keyword evidence="2 4" id="KW-0808">Transferase</keyword>
<dbReference type="GO" id="GO:0016757">
    <property type="term" value="F:glycosyltransferase activity"/>
    <property type="evidence" value="ECO:0007669"/>
    <property type="project" value="UniProtKB-KW"/>
</dbReference>
<proteinExistence type="predicted"/>